<keyword evidence="1" id="KW-0469">Meiosis</keyword>
<protein>
    <recommendedName>
        <fullName evidence="2">Protein ZIP4 homolog</fullName>
    </recommendedName>
</protein>
<dbReference type="GO" id="GO:0051321">
    <property type="term" value="P:meiotic cell cycle"/>
    <property type="evidence" value="ECO:0007669"/>
    <property type="project" value="UniProtKB-KW"/>
</dbReference>
<dbReference type="InterPro" id="IPR039057">
    <property type="entry name" value="Spo22/ZIP4"/>
</dbReference>
<dbReference type="AlphaFoldDB" id="A0AAE1JFP3"/>
<keyword evidence="4" id="KW-1185">Reference proteome</keyword>
<dbReference type="Proteomes" id="UP001293593">
    <property type="component" value="Unassembled WGS sequence"/>
</dbReference>
<comment type="caution">
    <text evidence="3">The sequence shown here is derived from an EMBL/GenBank/DDBJ whole genome shotgun (WGS) entry which is preliminary data.</text>
</comment>
<proteinExistence type="predicted"/>
<evidence type="ECO:0000313" key="4">
    <source>
        <dbReference type="Proteomes" id="UP001293593"/>
    </source>
</evidence>
<dbReference type="GO" id="GO:0090173">
    <property type="term" value="P:regulation of synaptonemal complex assembly"/>
    <property type="evidence" value="ECO:0007669"/>
    <property type="project" value="InterPro"/>
</dbReference>
<dbReference type="Gene3D" id="1.25.40.10">
    <property type="entry name" value="Tetratricopeptide repeat domain"/>
    <property type="match status" value="1"/>
</dbReference>
<organism evidence="3 4">
    <name type="scientific">Acacia crassicarpa</name>
    <name type="common">northern wattle</name>
    <dbReference type="NCBI Taxonomy" id="499986"/>
    <lineage>
        <taxon>Eukaryota</taxon>
        <taxon>Viridiplantae</taxon>
        <taxon>Streptophyta</taxon>
        <taxon>Embryophyta</taxon>
        <taxon>Tracheophyta</taxon>
        <taxon>Spermatophyta</taxon>
        <taxon>Magnoliopsida</taxon>
        <taxon>eudicotyledons</taxon>
        <taxon>Gunneridae</taxon>
        <taxon>Pentapetalae</taxon>
        <taxon>rosids</taxon>
        <taxon>fabids</taxon>
        <taxon>Fabales</taxon>
        <taxon>Fabaceae</taxon>
        <taxon>Caesalpinioideae</taxon>
        <taxon>mimosoid clade</taxon>
        <taxon>Acacieae</taxon>
        <taxon>Acacia</taxon>
    </lineage>
</organism>
<accession>A0AAE1JFP3</accession>
<dbReference type="SUPFAM" id="SSF48452">
    <property type="entry name" value="TPR-like"/>
    <property type="match status" value="1"/>
</dbReference>
<dbReference type="PANTHER" id="PTHR40375">
    <property type="entry name" value="SPORULATION-SPECIFIC PROTEIN 22"/>
    <property type="match status" value="1"/>
</dbReference>
<evidence type="ECO:0000256" key="2">
    <source>
        <dbReference type="ARBA" id="ARBA00031845"/>
    </source>
</evidence>
<evidence type="ECO:0000313" key="3">
    <source>
        <dbReference type="EMBL" id="KAK4268141.1"/>
    </source>
</evidence>
<dbReference type="InterPro" id="IPR011990">
    <property type="entry name" value="TPR-like_helical_dom_sf"/>
</dbReference>
<gene>
    <name evidence="3" type="ORF">QN277_024834</name>
</gene>
<dbReference type="Pfam" id="PF08631">
    <property type="entry name" value="SPO22"/>
    <property type="match status" value="1"/>
</dbReference>
<dbReference type="EMBL" id="JAWXYG010000007">
    <property type="protein sequence ID" value="KAK4268141.1"/>
    <property type="molecule type" value="Genomic_DNA"/>
</dbReference>
<name>A0AAE1JFP3_9FABA</name>
<reference evidence="3" key="1">
    <citation type="submission" date="2023-10" db="EMBL/GenBank/DDBJ databases">
        <title>Chromosome-level genome of the transformable northern wattle, Acacia crassicarpa.</title>
        <authorList>
            <person name="Massaro I."/>
            <person name="Sinha N.R."/>
            <person name="Poethig S."/>
            <person name="Leichty A.R."/>
        </authorList>
    </citation>
    <scope>NUCLEOTIDE SEQUENCE</scope>
    <source>
        <strain evidence="3">Acra3RX</strain>
        <tissue evidence="3">Leaf</tissue>
    </source>
</reference>
<dbReference type="InterPro" id="IPR013940">
    <property type="entry name" value="Spo22/ZIP4/TEX11"/>
</dbReference>
<dbReference type="PANTHER" id="PTHR40375:SF2">
    <property type="entry name" value="SPORULATION-SPECIFIC PROTEIN 22"/>
    <property type="match status" value="1"/>
</dbReference>
<evidence type="ECO:0000256" key="1">
    <source>
        <dbReference type="ARBA" id="ARBA00023254"/>
    </source>
</evidence>
<sequence length="935" mass="103187">MRIAEISTPEFRQVHQDTEVHHHPLLSQIEASIKKLERHTADKSSQEAVTSDLRQCLGQLSQYSPFSNSLKLQIWKLSYRLWNACVDISNAVAILSSSSSAAITAEGHAKLRHIAADLLYLATDVTGVPSPAIKSASFYYKTGSIWNHLRKFDLASICYERATDLVSKVDVGSTSDATDKKLLLDLNLARSRTAWEVSDRNLAVALLNRSKGLLFGSSEHYKELANQFLTFGKGLLSKNEDAYALSEALKLMNDALDICEKGFNAAKTREETTEFRGLRWKTLRFISAVHLQKEEFDSVLKCVKVLREADGGDDHPSLSVLAMKAWLGLGRHGEAEKELRGMVINKGIPESVWLSAVDAYFQAAGTAGVETAKGVFLGLLGRCHVSAGAAVRVAHRVIGNGSGGSTEGSGVRAKVVADLVSDERVIALFAGQAAVKDRAAMHAVLWNCAADHFQSKDYETSAELFEKSLLYLTYDTEDKILRAKGFRVLCLCYLGLSILDRAQEYIDEAEKLEPNIVCAFLKFKIFLQKDDHDGAITQIQAMTTCLDFQPDFLPLSAHEALACHALPVAVASLKCMLNFYASGKSMPTKEVVILRTLVTVLNKGQGNEQHALKFLKHACTRASELGPDGFFGKDEAGRREWKWFAVTSWNLGTKAGQSKNYELSAEFLRLASDFYAIVEGSDHENNVMVCKSLVLAASAMIASELQRKTAMSENEVKQTVNLLERAGKMLKSFSAGTFVDDDQSNSFEHDLFFIYTFCAYDIQGRLNDLGSQFFLVKSFASSKACKPLYLLQIGLCASQGPRSNHEVASFALNECLSAFLSSPSPDYQNVALVIRKLVAIASCHKGDTDDDVVYGMYKQAYRIMVGLKEGEYPTEEGKWLAMTSWNRAAVPMRLGQIESGKKWMAIGLEIAKHVPGMETYKACMEDFFSGLDKNP</sequence>